<dbReference type="EMBL" id="JAULSW010000011">
    <property type="protein sequence ID" value="KAK3367599.1"/>
    <property type="molecule type" value="Genomic_DNA"/>
</dbReference>
<dbReference type="SUPFAM" id="SSF56112">
    <property type="entry name" value="Protein kinase-like (PK-like)"/>
    <property type="match status" value="1"/>
</dbReference>
<protein>
    <recommendedName>
        <fullName evidence="3">Aminoglycoside phosphotransferase domain-containing protein</fullName>
    </recommendedName>
</protein>
<sequence>MAQPPKTPPSARWASFDYWDYNGMKERLESLLQVLDKSALLRHAEELRSQKFTMSEPFSAGHLIIARVRLPRHPDIADKNFSEEHELYSLCPGSRYAVDAGAIYMLLEGFYGNTLQDVEFNILKLLLETQQHIITQWTRVQAELAALAFPQIGSINPVSATTGEPVLGKLSSALADGISENPGPFSTSTEYLTAIAEAAFSSPDDSKLGAAVFIDILQKTDLYRNDAEKARFPLSHMDLGTQNVLVDDDFNFLAVIDWEFAQTGLWQVNYFPMQFPLLMTEGRIKSILQNPDHFAYKNVRPKEDARQMYVQKFRKAEEQLRADGRPLDQSIADMLDDPASRIYAYFNHLEGGEDDIDKIHEMVRLAFSFDEKETKQYVEEIAKTISWEAAA</sequence>
<organism evidence="1 2">
    <name type="scientific">Podospora didyma</name>
    <dbReference type="NCBI Taxonomy" id="330526"/>
    <lineage>
        <taxon>Eukaryota</taxon>
        <taxon>Fungi</taxon>
        <taxon>Dikarya</taxon>
        <taxon>Ascomycota</taxon>
        <taxon>Pezizomycotina</taxon>
        <taxon>Sordariomycetes</taxon>
        <taxon>Sordariomycetidae</taxon>
        <taxon>Sordariales</taxon>
        <taxon>Podosporaceae</taxon>
        <taxon>Podospora</taxon>
    </lineage>
</organism>
<keyword evidence="2" id="KW-1185">Reference proteome</keyword>
<dbReference type="Gene3D" id="3.90.1200.10">
    <property type="match status" value="1"/>
</dbReference>
<dbReference type="InterPro" id="IPR051678">
    <property type="entry name" value="AGP_Transferase"/>
</dbReference>
<reference evidence="1" key="2">
    <citation type="submission" date="2023-06" db="EMBL/GenBank/DDBJ databases">
        <authorList>
            <consortium name="Lawrence Berkeley National Laboratory"/>
            <person name="Haridas S."/>
            <person name="Hensen N."/>
            <person name="Bonometti L."/>
            <person name="Westerberg I."/>
            <person name="Brannstrom I.O."/>
            <person name="Guillou S."/>
            <person name="Cros-Aarteil S."/>
            <person name="Calhoun S."/>
            <person name="Kuo A."/>
            <person name="Mondo S."/>
            <person name="Pangilinan J."/>
            <person name="Riley R."/>
            <person name="LaButti K."/>
            <person name="Andreopoulos B."/>
            <person name="Lipzen A."/>
            <person name="Chen C."/>
            <person name="Yanf M."/>
            <person name="Daum C."/>
            <person name="Ng V."/>
            <person name="Clum A."/>
            <person name="Steindorff A."/>
            <person name="Ohm R."/>
            <person name="Martin F."/>
            <person name="Silar P."/>
            <person name="Natvig D."/>
            <person name="Lalanne C."/>
            <person name="Gautier V."/>
            <person name="Ament-velasquez S.L."/>
            <person name="Kruys A."/>
            <person name="Hutchinson M.I."/>
            <person name="Powell A.J."/>
            <person name="Barry K."/>
            <person name="Miller A.N."/>
            <person name="Grigoriev I.V."/>
            <person name="Debuchy R."/>
            <person name="Gladieux P."/>
            <person name="Thoren M.H."/>
            <person name="Johannesson H."/>
        </authorList>
    </citation>
    <scope>NUCLEOTIDE SEQUENCE</scope>
    <source>
        <strain evidence="1">CBS 232.78</strain>
    </source>
</reference>
<name>A0AAE0K071_9PEZI</name>
<proteinExistence type="predicted"/>
<evidence type="ECO:0000313" key="2">
    <source>
        <dbReference type="Proteomes" id="UP001285441"/>
    </source>
</evidence>
<gene>
    <name evidence="1" type="ORF">B0H63DRAFT_504501</name>
</gene>
<dbReference type="PANTHER" id="PTHR21310:SF15">
    <property type="entry name" value="AMINOGLYCOSIDE PHOSPHOTRANSFERASE DOMAIN-CONTAINING PROTEIN"/>
    <property type="match status" value="1"/>
</dbReference>
<reference evidence="1" key="1">
    <citation type="journal article" date="2023" name="Mol. Phylogenet. Evol.">
        <title>Genome-scale phylogeny and comparative genomics of the fungal order Sordariales.</title>
        <authorList>
            <person name="Hensen N."/>
            <person name="Bonometti L."/>
            <person name="Westerberg I."/>
            <person name="Brannstrom I.O."/>
            <person name="Guillou S."/>
            <person name="Cros-Aarteil S."/>
            <person name="Calhoun S."/>
            <person name="Haridas S."/>
            <person name="Kuo A."/>
            <person name="Mondo S."/>
            <person name="Pangilinan J."/>
            <person name="Riley R."/>
            <person name="LaButti K."/>
            <person name="Andreopoulos B."/>
            <person name="Lipzen A."/>
            <person name="Chen C."/>
            <person name="Yan M."/>
            <person name="Daum C."/>
            <person name="Ng V."/>
            <person name="Clum A."/>
            <person name="Steindorff A."/>
            <person name="Ohm R.A."/>
            <person name="Martin F."/>
            <person name="Silar P."/>
            <person name="Natvig D.O."/>
            <person name="Lalanne C."/>
            <person name="Gautier V."/>
            <person name="Ament-Velasquez S.L."/>
            <person name="Kruys A."/>
            <person name="Hutchinson M.I."/>
            <person name="Powell A.J."/>
            <person name="Barry K."/>
            <person name="Miller A.N."/>
            <person name="Grigoriev I.V."/>
            <person name="Debuchy R."/>
            <person name="Gladieux P."/>
            <person name="Hiltunen Thoren M."/>
            <person name="Johannesson H."/>
        </authorList>
    </citation>
    <scope>NUCLEOTIDE SEQUENCE</scope>
    <source>
        <strain evidence="1">CBS 232.78</strain>
    </source>
</reference>
<comment type="caution">
    <text evidence="1">The sequence shown here is derived from an EMBL/GenBank/DDBJ whole genome shotgun (WGS) entry which is preliminary data.</text>
</comment>
<dbReference type="Proteomes" id="UP001285441">
    <property type="component" value="Unassembled WGS sequence"/>
</dbReference>
<dbReference type="PANTHER" id="PTHR21310">
    <property type="entry name" value="AMINOGLYCOSIDE PHOSPHOTRANSFERASE-RELATED-RELATED"/>
    <property type="match status" value="1"/>
</dbReference>
<evidence type="ECO:0008006" key="3">
    <source>
        <dbReference type="Google" id="ProtNLM"/>
    </source>
</evidence>
<dbReference type="AlphaFoldDB" id="A0AAE0K071"/>
<dbReference type="InterPro" id="IPR011009">
    <property type="entry name" value="Kinase-like_dom_sf"/>
</dbReference>
<evidence type="ECO:0000313" key="1">
    <source>
        <dbReference type="EMBL" id="KAK3367599.1"/>
    </source>
</evidence>
<accession>A0AAE0K071</accession>